<dbReference type="Gene3D" id="3.40.30.10">
    <property type="entry name" value="Glutaredoxin"/>
    <property type="match status" value="1"/>
</dbReference>
<keyword evidence="4" id="KW-0963">Cytoplasm</keyword>
<dbReference type="SUPFAM" id="SSF52833">
    <property type="entry name" value="Thioredoxin-like"/>
    <property type="match status" value="1"/>
</dbReference>
<dbReference type="EMBL" id="JAADJT010000001">
    <property type="protein sequence ID" value="NGZ83143.1"/>
    <property type="molecule type" value="Genomic_DNA"/>
</dbReference>
<evidence type="ECO:0000256" key="1">
    <source>
        <dbReference type="ARBA" id="ARBA00007787"/>
    </source>
</evidence>
<keyword evidence="2 4" id="KW-0813">Transport</keyword>
<reference evidence="7" key="2">
    <citation type="submission" date="2023-07" db="EMBL/GenBank/DDBJ databases">
        <title>Duganella aceri sp. nov., isolated from tree sap.</title>
        <authorList>
            <person name="Kim I.S."/>
        </authorList>
    </citation>
    <scope>NUCLEOTIDE SEQUENCE [LARGE SCALE GENOMIC DNA]</scope>
    <source>
        <strain evidence="7">SAP-35</strain>
    </source>
</reference>
<dbReference type="PANTHER" id="PTHR45694:SF18">
    <property type="entry name" value="GLUTAREDOXIN-1-RELATED"/>
    <property type="match status" value="1"/>
</dbReference>
<gene>
    <name evidence="6" type="primary">grxC</name>
    <name evidence="6" type="ORF">GW587_02555</name>
</gene>
<evidence type="ECO:0000313" key="6">
    <source>
        <dbReference type="EMBL" id="NGZ83143.1"/>
    </source>
</evidence>
<keyword evidence="7" id="KW-1185">Reference proteome</keyword>
<dbReference type="PROSITE" id="PS51354">
    <property type="entry name" value="GLUTAREDOXIN_2"/>
    <property type="match status" value="1"/>
</dbReference>
<dbReference type="Proteomes" id="UP000666369">
    <property type="component" value="Unassembled WGS sequence"/>
</dbReference>
<keyword evidence="3 4" id="KW-0249">Electron transport</keyword>
<dbReference type="InterPro" id="IPR014025">
    <property type="entry name" value="Glutaredoxin_subgr"/>
</dbReference>
<accession>A0ABX0FF17</accession>
<protein>
    <recommendedName>
        <fullName evidence="4">Glutaredoxin</fullName>
    </recommendedName>
</protein>
<evidence type="ECO:0000256" key="2">
    <source>
        <dbReference type="ARBA" id="ARBA00022448"/>
    </source>
</evidence>
<comment type="similarity">
    <text evidence="1 4">Belongs to the glutaredoxin family.</text>
</comment>
<dbReference type="Pfam" id="PF00462">
    <property type="entry name" value="Glutaredoxin"/>
    <property type="match status" value="1"/>
</dbReference>
<dbReference type="InterPro" id="IPR036249">
    <property type="entry name" value="Thioredoxin-like_sf"/>
</dbReference>
<reference evidence="6 7" key="1">
    <citation type="submission" date="2020-01" db="EMBL/GenBank/DDBJ databases">
        <authorList>
            <person name="Lee S.D."/>
        </authorList>
    </citation>
    <scope>NUCLEOTIDE SEQUENCE [LARGE SCALE GENOMIC DNA]</scope>
    <source>
        <strain evidence="6 7">SAP-35</strain>
    </source>
</reference>
<dbReference type="PRINTS" id="PR00160">
    <property type="entry name" value="GLUTAREDOXIN"/>
</dbReference>
<evidence type="ECO:0000313" key="7">
    <source>
        <dbReference type="Proteomes" id="UP000666369"/>
    </source>
</evidence>
<evidence type="ECO:0000259" key="5">
    <source>
        <dbReference type="Pfam" id="PF00462"/>
    </source>
</evidence>
<comment type="function">
    <text evidence="4">Has a glutathione-disulfide oxidoreductase activity in the presence of NADPH and glutathione reductase. Reduces low molecular weight disulfides and proteins.</text>
</comment>
<evidence type="ECO:0000256" key="3">
    <source>
        <dbReference type="ARBA" id="ARBA00022982"/>
    </source>
</evidence>
<name>A0ABX0FF17_9BURK</name>
<keyword evidence="4" id="KW-0676">Redox-active center</keyword>
<dbReference type="NCBIfam" id="TIGR02181">
    <property type="entry name" value="GRX_bact"/>
    <property type="match status" value="1"/>
</dbReference>
<comment type="caution">
    <text evidence="6">The sequence shown here is derived from an EMBL/GenBank/DDBJ whole genome shotgun (WGS) entry which is preliminary data.</text>
</comment>
<dbReference type="CDD" id="cd03418">
    <property type="entry name" value="GRX_GRXb_1_3_like"/>
    <property type="match status" value="1"/>
</dbReference>
<sequence length="82" mass="8718">MVTIYTSPSCAYCAMAKRLLAQKGVVATEIDIAADAGGMADMMRRSGRRTVPQVFIGERHVGGYDDLARLEREGGLDAALAA</sequence>
<evidence type="ECO:0000256" key="4">
    <source>
        <dbReference type="RuleBase" id="RU364065"/>
    </source>
</evidence>
<dbReference type="InterPro" id="IPR002109">
    <property type="entry name" value="Glutaredoxin"/>
</dbReference>
<dbReference type="RefSeq" id="WP_166098146.1">
    <property type="nucleotide sequence ID" value="NZ_JAADJT010000001.1"/>
</dbReference>
<feature type="domain" description="Glutaredoxin" evidence="5">
    <location>
        <begin position="2"/>
        <end position="61"/>
    </location>
</feature>
<dbReference type="InterPro" id="IPR011900">
    <property type="entry name" value="GRX_bact"/>
</dbReference>
<proteinExistence type="inferred from homology"/>
<organism evidence="6 7">
    <name type="scientific">Duganella aceris</name>
    <dbReference type="NCBI Taxonomy" id="2703883"/>
    <lineage>
        <taxon>Bacteria</taxon>
        <taxon>Pseudomonadati</taxon>
        <taxon>Pseudomonadota</taxon>
        <taxon>Betaproteobacteria</taxon>
        <taxon>Burkholderiales</taxon>
        <taxon>Oxalobacteraceae</taxon>
        <taxon>Telluria group</taxon>
        <taxon>Duganella</taxon>
    </lineage>
</organism>
<dbReference type="PANTHER" id="PTHR45694">
    <property type="entry name" value="GLUTAREDOXIN 2"/>
    <property type="match status" value="1"/>
</dbReference>